<dbReference type="Gene3D" id="1.20.58.340">
    <property type="entry name" value="Magnesium transport protein CorA, transmembrane region"/>
    <property type="match status" value="1"/>
</dbReference>
<dbReference type="InParanoid" id="Q0UZ88"/>
<proteinExistence type="predicted"/>
<dbReference type="Proteomes" id="UP000001055">
    <property type="component" value="Unassembled WGS sequence"/>
</dbReference>
<dbReference type="eggNOG" id="ENOG502SJ0B">
    <property type="taxonomic scope" value="Eukaryota"/>
</dbReference>
<evidence type="ECO:0000313" key="1">
    <source>
        <dbReference type="EMBL" id="EAT89657.1"/>
    </source>
</evidence>
<dbReference type="KEGG" id="pno:SNOG_02926"/>
<dbReference type="VEuPathDB" id="FungiDB:JI435_029240"/>
<name>Q0UZ88_PHANO</name>
<protein>
    <submittedName>
        <fullName evidence="1">Uncharacterized protein</fullName>
    </submittedName>
</protein>
<dbReference type="HOGENOM" id="CLU_1086283_0_0_1"/>
<organism evidence="1 2">
    <name type="scientific">Phaeosphaeria nodorum (strain SN15 / ATCC MYA-4574 / FGSC 10173)</name>
    <name type="common">Glume blotch fungus</name>
    <name type="synonym">Parastagonospora nodorum</name>
    <dbReference type="NCBI Taxonomy" id="321614"/>
    <lineage>
        <taxon>Eukaryota</taxon>
        <taxon>Fungi</taxon>
        <taxon>Dikarya</taxon>
        <taxon>Ascomycota</taxon>
        <taxon>Pezizomycotina</taxon>
        <taxon>Dothideomycetes</taxon>
        <taxon>Pleosporomycetidae</taxon>
        <taxon>Pleosporales</taxon>
        <taxon>Pleosporineae</taxon>
        <taxon>Phaeosphaeriaceae</taxon>
        <taxon>Parastagonospora</taxon>
    </lineage>
</organism>
<evidence type="ECO:0000313" key="2">
    <source>
        <dbReference type="Proteomes" id="UP000001055"/>
    </source>
</evidence>
<dbReference type="RefSeq" id="XP_001793519.1">
    <property type="nucleotide sequence ID" value="XM_001793467.1"/>
</dbReference>
<reference evidence="2" key="1">
    <citation type="journal article" date="2007" name="Plant Cell">
        <title>Dothideomycete-plant interactions illuminated by genome sequencing and EST analysis of the wheat pathogen Stagonospora nodorum.</title>
        <authorList>
            <person name="Hane J.K."/>
            <person name="Lowe R.G."/>
            <person name="Solomon P.S."/>
            <person name="Tan K.C."/>
            <person name="Schoch C.L."/>
            <person name="Spatafora J.W."/>
            <person name="Crous P.W."/>
            <person name="Kodira C."/>
            <person name="Birren B.W."/>
            <person name="Galagan J.E."/>
            <person name="Torriani S.F."/>
            <person name="McDonald B.A."/>
            <person name="Oliver R.P."/>
        </authorList>
    </citation>
    <scope>NUCLEOTIDE SEQUENCE [LARGE SCALE GENOMIC DNA]</scope>
    <source>
        <strain evidence="2">SN15 / ATCC MYA-4574 / FGSC 10173</strain>
    </source>
</reference>
<gene>
    <name evidence="1" type="ORF">SNOG_02926</name>
</gene>
<dbReference type="GeneID" id="5970376"/>
<dbReference type="EMBL" id="CH445328">
    <property type="protein sequence ID" value="EAT89657.1"/>
    <property type="molecule type" value="Genomic_DNA"/>
</dbReference>
<sequence>MTWKIQLLKIIEHANSLNTSPEASANAPTNVSHDVHCVKAAYGREYIQLGYPTLNRTSLEIPLFDRRPNELNFNNAHGPRHSWSHTQDSESFGMNKNYIGYPLQLHEREDGPDGNDHVRAVGEKIKVRLSAIIDDYDEKIRDCNMRVDGMAMATQWSQSETAVEIALATSQDSKVMRSISLVTMVFLPGTFFATVFSMTFFDWNDDKGKALVSKYLWIYVVVTVFFTAITIGLWYFFVMFRRSGPVKSDEEEMRWT</sequence>
<dbReference type="AlphaFoldDB" id="Q0UZ88"/>
<accession>Q0UZ88</accession>
<dbReference type="STRING" id="321614.Q0UZ88"/>